<evidence type="ECO:0000313" key="2">
    <source>
        <dbReference type="EMBL" id="WOG88424.1"/>
    </source>
</evidence>
<keyword evidence="3" id="KW-1185">Reference proteome</keyword>
<dbReference type="OMA" id="CIVPNAR"/>
<dbReference type="EMBL" id="LNRQ01000002">
    <property type="protein sequence ID" value="KZN05964.1"/>
    <property type="molecule type" value="Genomic_DNA"/>
</dbReference>
<sequence>MKLVWSPETASKAYIDTVNSCKIFQDSSVAELISAMAAGWNAKLTVETWSRGGAIATSIGLAIASHHTNGRHVCIVPDNLSRTEYLKAMKISGLAPEIIVGDPEEAFQTLQGIDFLVINCEIDNPSRILKVVKLGHRGAVLVSKNVTSTMRSPSSEFRWRGVVEGGSRLVRSVILPVGEGLDIAHVGAVRSSGNKVESRWIRRFDRQSGEEFVFRK</sequence>
<protein>
    <submittedName>
        <fullName evidence="1">Uncharacterized protein</fullName>
    </submittedName>
</protein>
<gene>
    <name evidence="1" type="ORF">DCAR_006801</name>
    <name evidence="2" type="ORF">DCAR_0207659</name>
</gene>
<dbReference type="Gene3D" id="3.40.50.150">
    <property type="entry name" value="Vaccinia Virus protein VP39"/>
    <property type="match status" value="1"/>
</dbReference>
<evidence type="ECO:0000313" key="3">
    <source>
        <dbReference type="Proteomes" id="UP000077755"/>
    </source>
</evidence>
<dbReference type="PANTHER" id="PTHR33593:SF2">
    <property type="entry name" value="ANKYRIN REPEAT_KH DOMAIN PROTEIN (DUF1442)"/>
    <property type="match status" value="1"/>
</dbReference>
<dbReference type="Proteomes" id="UP000077755">
    <property type="component" value="Chromosome 2"/>
</dbReference>
<dbReference type="InterPro" id="IPR029063">
    <property type="entry name" value="SAM-dependent_MTases_sf"/>
</dbReference>
<dbReference type="OrthoDB" id="685237at2759"/>
<evidence type="ECO:0000313" key="1">
    <source>
        <dbReference type="EMBL" id="KZN05964.1"/>
    </source>
</evidence>
<proteinExistence type="predicted"/>
<dbReference type="AlphaFoldDB" id="A0A166E1L5"/>
<reference evidence="1" key="1">
    <citation type="journal article" date="2016" name="Nat. Genet.">
        <title>A high-quality carrot genome assembly provides new insights into carotenoid accumulation and asterid genome evolution.</title>
        <authorList>
            <person name="Iorizzo M."/>
            <person name="Ellison S."/>
            <person name="Senalik D."/>
            <person name="Zeng P."/>
            <person name="Satapoomin P."/>
            <person name="Huang J."/>
            <person name="Bowman M."/>
            <person name="Iovene M."/>
            <person name="Sanseverino W."/>
            <person name="Cavagnaro P."/>
            <person name="Yildiz M."/>
            <person name="Macko-Podgorni A."/>
            <person name="Moranska E."/>
            <person name="Grzebelus E."/>
            <person name="Grzebelus D."/>
            <person name="Ashrafi H."/>
            <person name="Zheng Z."/>
            <person name="Cheng S."/>
            <person name="Spooner D."/>
            <person name="Van Deynze A."/>
            <person name="Simon P."/>
        </authorList>
    </citation>
    <scope>NUCLEOTIDE SEQUENCE [LARGE SCALE GENOMIC DNA]</scope>
    <source>
        <tissue evidence="1">Leaf</tissue>
    </source>
</reference>
<dbReference type="STRING" id="79200.A0A166E1L5"/>
<dbReference type="PANTHER" id="PTHR33593">
    <property type="entry name" value="DUF1442 FAMILY PROTEIN"/>
    <property type="match status" value="1"/>
</dbReference>
<dbReference type="EMBL" id="CP093344">
    <property type="protein sequence ID" value="WOG88424.1"/>
    <property type="molecule type" value="Genomic_DNA"/>
</dbReference>
<dbReference type="Gramene" id="KZN05964">
    <property type="protein sequence ID" value="KZN05964"/>
    <property type="gene ID" value="DCAR_006801"/>
</dbReference>
<reference evidence="2" key="2">
    <citation type="submission" date="2022-03" db="EMBL/GenBank/DDBJ databases">
        <title>Draft title - Genomic analysis of global carrot germplasm unveils the trajectory of domestication and the origin of high carotenoid orange carrot.</title>
        <authorList>
            <person name="Iorizzo M."/>
            <person name="Ellison S."/>
            <person name="Senalik D."/>
            <person name="Macko-Podgorni A."/>
            <person name="Grzebelus D."/>
            <person name="Bostan H."/>
            <person name="Rolling W."/>
            <person name="Curaba J."/>
            <person name="Simon P."/>
        </authorList>
    </citation>
    <scope>NUCLEOTIDE SEQUENCE</scope>
    <source>
        <tissue evidence="2">Leaf</tissue>
    </source>
</reference>
<dbReference type="KEGG" id="dcr:108207964"/>
<dbReference type="InterPro" id="IPR009902">
    <property type="entry name" value="DUF1442"/>
</dbReference>
<accession>A0A166E1L5</accession>
<dbReference type="Pfam" id="PF07279">
    <property type="entry name" value="DUF1442"/>
    <property type="match status" value="1"/>
</dbReference>
<organism evidence="1">
    <name type="scientific">Daucus carota subsp. sativus</name>
    <name type="common">Carrot</name>
    <dbReference type="NCBI Taxonomy" id="79200"/>
    <lineage>
        <taxon>Eukaryota</taxon>
        <taxon>Viridiplantae</taxon>
        <taxon>Streptophyta</taxon>
        <taxon>Embryophyta</taxon>
        <taxon>Tracheophyta</taxon>
        <taxon>Spermatophyta</taxon>
        <taxon>Magnoliopsida</taxon>
        <taxon>eudicotyledons</taxon>
        <taxon>Gunneridae</taxon>
        <taxon>Pentapetalae</taxon>
        <taxon>asterids</taxon>
        <taxon>campanulids</taxon>
        <taxon>Apiales</taxon>
        <taxon>Apiaceae</taxon>
        <taxon>Apioideae</taxon>
        <taxon>Scandiceae</taxon>
        <taxon>Daucinae</taxon>
        <taxon>Daucus</taxon>
        <taxon>Daucus sect. Daucus</taxon>
    </lineage>
</organism>
<name>A0A166E1L5_DAUCS</name>